<dbReference type="EMBL" id="AAGHOJ010000075">
    <property type="protein sequence ID" value="EBO1428245.1"/>
    <property type="molecule type" value="Genomic_DNA"/>
</dbReference>
<organism evidence="1">
    <name type="scientific">Salmonella enterica</name>
    <name type="common">Salmonella choleraesuis</name>
    <dbReference type="NCBI Taxonomy" id="28901"/>
    <lineage>
        <taxon>Bacteria</taxon>
        <taxon>Pseudomonadati</taxon>
        <taxon>Pseudomonadota</taxon>
        <taxon>Gammaproteobacteria</taxon>
        <taxon>Enterobacterales</taxon>
        <taxon>Enterobacteriaceae</taxon>
        <taxon>Salmonella</taxon>
    </lineage>
</organism>
<accession>A0A5T9SNS0</accession>
<name>A0A5T9SNS0_SALER</name>
<reference evidence="1" key="1">
    <citation type="submission" date="2018-10" db="EMBL/GenBank/DDBJ databases">
        <authorList>
            <consortium name="Veterinary Laboratory Investigation and Response Network"/>
        </authorList>
    </citation>
    <scope>NUCLEOTIDE SEQUENCE</scope>
    <source>
        <strain evidence="1">SAL-18-VL-OH-GA-0003</strain>
    </source>
</reference>
<comment type="caution">
    <text evidence="1">The sequence shown here is derived from an EMBL/GenBank/DDBJ whole genome shotgun (WGS) entry which is preliminary data.</text>
</comment>
<gene>
    <name evidence="1" type="ORF">D5Q97_23535</name>
</gene>
<sequence>MSEPLDINDTGLCEALIIMGDEKAVAWAWIQGYTKNLLQEIQEYLGDTDYEYQSNVIQDEYDLMELADGHQNGNWGDYMIVGGLFEGNGVDPLFWDKYAIVRGIPREEVSDSNFFSCSC</sequence>
<protein>
    <submittedName>
        <fullName evidence="1">Uncharacterized protein</fullName>
    </submittedName>
</protein>
<evidence type="ECO:0000313" key="1">
    <source>
        <dbReference type="EMBL" id="EBO1428245.1"/>
    </source>
</evidence>
<proteinExistence type="predicted"/>
<dbReference type="AlphaFoldDB" id="A0A5T9SNS0"/>